<dbReference type="SUPFAM" id="SSF53633">
    <property type="entry name" value="Carbamate kinase-like"/>
    <property type="match status" value="1"/>
</dbReference>
<dbReference type="UniPathway" id="UPA00051">
    <property type="reaction ID" value="UER00462"/>
</dbReference>
<evidence type="ECO:0000256" key="5">
    <source>
        <dbReference type="ARBA" id="ARBA00022777"/>
    </source>
</evidence>
<feature type="binding site" evidence="8">
    <location>
        <begin position="5"/>
        <end position="8"/>
    </location>
    <ligand>
        <name>ATP</name>
        <dbReference type="ChEBI" id="CHEBI:30616"/>
    </ligand>
</feature>
<dbReference type="PANTHER" id="PTHR21499:SF59">
    <property type="entry name" value="ASPARTOKINASE"/>
    <property type="match status" value="1"/>
</dbReference>
<evidence type="ECO:0000256" key="8">
    <source>
        <dbReference type="PIRSR" id="PIRSR000726-1"/>
    </source>
</evidence>
<dbReference type="Gene3D" id="1.20.120.1320">
    <property type="entry name" value="Aspartokinase, catalytic domain"/>
    <property type="match status" value="1"/>
</dbReference>
<dbReference type="GO" id="GO:0009088">
    <property type="term" value="P:threonine biosynthetic process"/>
    <property type="evidence" value="ECO:0007669"/>
    <property type="project" value="UniProtKB-UniPathway"/>
</dbReference>
<keyword evidence="3 9" id="KW-0808">Transferase</keyword>
<dbReference type="InterPro" id="IPR042199">
    <property type="entry name" value="AsparK_Bifunc_asparK/hSer_DH"/>
</dbReference>
<sequence>MQVFKFGGASVKDAQGIRNVAGIIQQQPPKQLVVVVSAMGETTNELEKLTWAYLGREAAKDTIWQHVRARHEQVIDNLAGDNREPFEGVYELFSDVETLLAEEPEPNADKVYDQLVSFGELLSTRILNAHLNQSGLDSYWVDARRLIRTDDTYREGKVDWERTGEHITDTLADLIETSVMITQGFIGNTGEGYTTTLGRDGSDYTAAIFAYCLNAERVTIWKDVPGVLNADPKWFDETVKIDQLTYQDAIELAYYGATVIHPKTIKPLQNKNIPLYVRSFLQPQEPGTVIGHFEKHLPVPSFIFKMNQTLISLHPKDFSFIAEENLSKIFGHFAEYGVKINLMQNTAISFSVVVDHRPERLARLMPHLQENFRITYNEGLELITIRHYDEKTIDRVLVHKKLLLEQKSRYTVQLVVKDEARSPTPELTPE</sequence>
<comment type="similarity">
    <text evidence="2 9">Belongs to the aspartokinase family.</text>
</comment>
<name>A0A368JK99_9BACT</name>
<dbReference type="GO" id="GO:0004072">
    <property type="term" value="F:aspartate kinase activity"/>
    <property type="evidence" value="ECO:0007669"/>
    <property type="project" value="UniProtKB-EC"/>
</dbReference>
<evidence type="ECO:0000256" key="1">
    <source>
        <dbReference type="ARBA" id="ARBA00004766"/>
    </source>
</evidence>
<dbReference type="CDD" id="cd04243">
    <property type="entry name" value="AAK_AK-HSDH-like"/>
    <property type="match status" value="1"/>
</dbReference>
<comment type="catalytic activity">
    <reaction evidence="7 9">
        <text>L-aspartate + ATP = 4-phospho-L-aspartate + ADP</text>
        <dbReference type="Rhea" id="RHEA:23776"/>
        <dbReference type="ChEBI" id="CHEBI:29991"/>
        <dbReference type="ChEBI" id="CHEBI:30616"/>
        <dbReference type="ChEBI" id="CHEBI:57535"/>
        <dbReference type="ChEBI" id="CHEBI:456216"/>
        <dbReference type="EC" id="2.7.2.4"/>
    </reaction>
</comment>
<evidence type="ECO:0000313" key="12">
    <source>
        <dbReference type="EMBL" id="RCR68090.1"/>
    </source>
</evidence>
<accession>A0A368JK99</accession>
<dbReference type="AlphaFoldDB" id="A0A368JK99"/>
<dbReference type="GO" id="GO:0009089">
    <property type="term" value="P:lysine biosynthetic process via diaminopimelate"/>
    <property type="evidence" value="ECO:0007669"/>
    <property type="project" value="UniProtKB-UniPathway"/>
</dbReference>
<dbReference type="OrthoDB" id="9799110at2"/>
<dbReference type="RefSeq" id="WP_114407555.1">
    <property type="nucleotide sequence ID" value="NZ_QOWE01000015.1"/>
</dbReference>
<dbReference type="GO" id="GO:0009090">
    <property type="term" value="P:homoserine biosynthetic process"/>
    <property type="evidence" value="ECO:0007669"/>
    <property type="project" value="TreeGrafter"/>
</dbReference>
<dbReference type="InterPro" id="IPR001048">
    <property type="entry name" value="Asp/Glu/Uridylate_kinase"/>
</dbReference>
<dbReference type="NCBIfam" id="TIGR00657">
    <property type="entry name" value="asp_kinases"/>
    <property type="match status" value="1"/>
</dbReference>
<evidence type="ECO:0000259" key="11">
    <source>
        <dbReference type="Pfam" id="PF00696"/>
    </source>
</evidence>
<dbReference type="GO" id="GO:0005524">
    <property type="term" value="F:ATP binding"/>
    <property type="evidence" value="ECO:0007669"/>
    <property type="project" value="UniProtKB-KW"/>
</dbReference>
<keyword evidence="4 8" id="KW-0547">Nucleotide-binding</keyword>
<dbReference type="Pfam" id="PF00696">
    <property type="entry name" value="AA_kinase"/>
    <property type="match status" value="1"/>
</dbReference>
<dbReference type="InterPro" id="IPR001341">
    <property type="entry name" value="Asp_kinase"/>
</dbReference>
<dbReference type="InterPro" id="IPR045865">
    <property type="entry name" value="ACT-like_dom_sf"/>
</dbReference>
<feature type="binding site" evidence="8">
    <location>
        <position position="43"/>
    </location>
    <ligand>
        <name>substrate</name>
    </ligand>
</feature>
<evidence type="ECO:0000256" key="4">
    <source>
        <dbReference type="ARBA" id="ARBA00022741"/>
    </source>
</evidence>
<evidence type="ECO:0000256" key="6">
    <source>
        <dbReference type="ARBA" id="ARBA00022840"/>
    </source>
</evidence>
<dbReference type="InterPro" id="IPR005260">
    <property type="entry name" value="Asp_kin_monofn"/>
</dbReference>
<evidence type="ECO:0000256" key="2">
    <source>
        <dbReference type="ARBA" id="ARBA00010122"/>
    </source>
</evidence>
<evidence type="ECO:0000256" key="7">
    <source>
        <dbReference type="ARBA" id="ARBA00047872"/>
    </source>
</evidence>
<dbReference type="Gene3D" id="3.40.1160.10">
    <property type="entry name" value="Acetylglutamate kinase-like"/>
    <property type="match status" value="1"/>
</dbReference>
<feature type="binding site" evidence="8">
    <location>
        <position position="120"/>
    </location>
    <ligand>
        <name>substrate</name>
    </ligand>
</feature>
<dbReference type="SUPFAM" id="SSF55021">
    <property type="entry name" value="ACT-like"/>
    <property type="match status" value="1"/>
</dbReference>
<evidence type="ECO:0000313" key="13">
    <source>
        <dbReference type="Proteomes" id="UP000253383"/>
    </source>
</evidence>
<dbReference type="Proteomes" id="UP000253383">
    <property type="component" value="Unassembled WGS sequence"/>
</dbReference>
<dbReference type="PANTHER" id="PTHR21499">
    <property type="entry name" value="ASPARTATE KINASE"/>
    <property type="match status" value="1"/>
</dbReference>
<dbReference type="UniPathway" id="UPA00034">
    <property type="reaction ID" value="UER00015"/>
</dbReference>
<keyword evidence="13" id="KW-1185">Reference proteome</keyword>
<comment type="pathway">
    <text evidence="10">Amino-acid biosynthesis; L-methionine biosynthesis via de novo pathway; L-homoserine from L-aspartate: step 1/3.</text>
</comment>
<gene>
    <name evidence="12" type="ORF">DUE52_18685</name>
</gene>
<proteinExistence type="inferred from homology"/>
<organism evidence="12 13">
    <name type="scientific">Larkinella punicea</name>
    <dbReference type="NCBI Taxonomy" id="2315727"/>
    <lineage>
        <taxon>Bacteria</taxon>
        <taxon>Pseudomonadati</taxon>
        <taxon>Bacteroidota</taxon>
        <taxon>Cytophagia</taxon>
        <taxon>Cytophagales</taxon>
        <taxon>Spirosomataceae</taxon>
        <taxon>Larkinella</taxon>
    </lineage>
</organism>
<keyword evidence="6 8" id="KW-0067">ATP-binding</keyword>
<comment type="pathway">
    <text evidence="1 10">Amino-acid biosynthesis; L-lysine biosynthesis via DAP pathway; (S)-tetrahydrodipicolinate from L-aspartate: step 1/4.</text>
</comment>
<protein>
    <recommendedName>
        <fullName evidence="9">Aspartokinase</fullName>
        <ecNumber evidence="9">2.7.2.4</ecNumber>
    </recommendedName>
</protein>
<evidence type="ECO:0000256" key="3">
    <source>
        <dbReference type="ARBA" id="ARBA00022679"/>
    </source>
</evidence>
<keyword evidence="10" id="KW-0028">Amino-acid biosynthesis</keyword>
<evidence type="ECO:0000256" key="10">
    <source>
        <dbReference type="RuleBase" id="RU004249"/>
    </source>
</evidence>
<dbReference type="GO" id="GO:0005829">
    <property type="term" value="C:cytosol"/>
    <property type="evidence" value="ECO:0007669"/>
    <property type="project" value="TreeGrafter"/>
</dbReference>
<feature type="domain" description="Aspartate/glutamate/uridylate kinase" evidence="11">
    <location>
        <begin position="2"/>
        <end position="279"/>
    </location>
</feature>
<comment type="pathway">
    <text evidence="10">Amino-acid biosynthesis; L-threonine biosynthesis; L-threonine from L-aspartate: step 1/5.</text>
</comment>
<dbReference type="InterPro" id="IPR036393">
    <property type="entry name" value="AceGlu_kinase-like_sf"/>
</dbReference>
<dbReference type="PIRSF" id="PIRSF000726">
    <property type="entry name" value="Asp_kin"/>
    <property type="match status" value="1"/>
</dbReference>
<dbReference type="EC" id="2.7.2.4" evidence="9"/>
<reference evidence="12 13" key="1">
    <citation type="submission" date="2018-07" db="EMBL/GenBank/DDBJ databases">
        <title>Genome analysis of Larkinella rosea.</title>
        <authorList>
            <person name="Zhou Z."/>
            <person name="Wang G."/>
        </authorList>
    </citation>
    <scope>NUCLEOTIDE SEQUENCE [LARGE SCALE GENOMIC DNA]</scope>
    <source>
        <strain evidence="13">zzj9</strain>
    </source>
</reference>
<keyword evidence="5 9" id="KW-0418">Kinase</keyword>
<dbReference type="EMBL" id="QOWE01000015">
    <property type="protein sequence ID" value="RCR68090.1"/>
    <property type="molecule type" value="Genomic_DNA"/>
</dbReference>
<comment type="caution">
    <text evidence="12">The sequence shown here is derived from an EMBL/GenBank/DDBJ whole genome shotgun (WGS) entry which is preliminary data.</text>
</comment>
<evidence type="ECO:0000256" key="9">
    <source>
        <dbReference type="RuleBase" id="RU003448"/>
    </source>
</evidence>
<dbReference type="UniPathway" id="UPA00050">
    <property type="reaction ID" value="UER00461"/>
</dbReference>